<reference evidence="1" key="1">
    <citation type="submission" date="2021-02" db="EMBL/GenBank/DDBJ databases">
        <authorList>
            <person name="Nowell W R."/>
        </authorList>
    </citation>
    <scope>NUCLEOTIDE SEQUENCE</scope>
</reference>
<sequence>MKRIRSDNLKRKRDYISSSSANEESIMSMQNESTSSKQNVNDNLNLNLIIHMNSLISLLKQFICSGCNKRWDGSTTIKERNGLYIQLEFMCYNCGFLTRLYSSPKMRNGRRHEINVRLGIGETAQEQSTIDAVYDAISEAGDVEDLTVSGDGAWLTRGFSSLHGIAAICSTTSKPKVIDTNW</sequence>
<name>A0A821YWQ5_9BILA</name>
<accession>A0A821YWQ5</accession>
<feature type="non-terminal residue" evidence="1">
    <location>
        <position position="1"/>
    </location>
</feature>
<dbReference type="AlphaFoldDB" id="A0A821YWQ5"/>
<protein>
    <submittedName>
        <fullName evidence="1">Uncharacterized protein</fullName>
    </submittedName>
</protein>
<gene>
    <name evidence="1" type="ORF">QYT958_LOCUS34998</name>
</gene>
<dbReference type="EMBL" id="CAJOBR010025876">
    <property type="protein sequence ID" value="CAF4968720.1"/>
    <property type="molecule type" value="Genomic_DNA"/>
</dbReference>
<comment type="caution">
    <text evidence="1">The sequence shown here is derived from an EMBL/GenBank/DDBJ whole genome shotgun (WGS) entry which is preliminary data.</text>
</comment>
<proteinExistence type="predicted"/>
<evidence type="ECO:0000313" key="1">
    <source>
        <dbReference type="EMBL" id="CAF4968720.1"/>
    </source>
</evidence>
<dbReference type="Proteomes" id="UP000663848">
    <property type="component" value="Unassembled WGS sequence"/>
</dbReference>
<evidence type="ECO:0000313" key="2">
    <source>
        <dbReference type="Proteomes" id="UP000663848"/>
    </source>
</evidence>
<organism evidence="1 2">
    <name type="scientific">Rotaria socialis</name>
    <dbReference type="NCBI Taxonomy" id="392032"/>
    <lineage>
        <taxon>Eukaryota</taxon>
        <taxon>Metazoa</taxon>
        <taxon>Spiralia</taxon>
        <taxon>Gnathifera</taxon>
        <taxon>Rotifera</taxon>
        <taxon>Eurotatoria</taxon>
        <taxon>Bdelloidea</taxon>
        <taxon>Philodinida</taxon>
        <taxon>Philodinidae</taxon>
        <taxon>Rotaria</taxon>
    </lineage>
</organism>